<organism evidence="6 7">
    <name type="scientific">Alistipes timonensis JC136</name>
    <dbReference type="NCBI Taxonomy" id="1033731"/>
    <lineage>
        <taxon>Bacteria</taxon>
        <taxon>Pseudomonadati</taxon>
        <taxon>Bacteroidota</taxon>
        <taxon>Bacteroidia</taxon>
        <taxon>Bacteroidales</taxon>
        <taxon>Rikenellaceae</taxon>
        <taxon>Alistipes</taxon>
    </lineage>
</organism>
<dbReference type="Gene3D" id="2.60.40.2580">
    <property type="match status" value="1"/>
</dbReference>
<reference evidence="6 7" key="1">
    <citation type="submission" date="2016-10" db="EMBL/GenBank/DDBJ databases">
        <authorList>
            <person name="de Groot N.N."/>
        </authorList>
    </citation>
    <scope>NUCLEOTIDE SEQUENCE [LARGE SCALE GENOMIC DNA]</scope>
    <source>
        <strain evidence="6 7">DSM 25383</strain>
    </source>
</reference>
<gene>
    <name evidence="6" type="ORF">SAMN05444145_10382</name>
</gene>
<keyword evidence="7" id="KW-1185">Reference proteome</keyword>
<dbReference type="EMBL" id="FNRI01000003">
    <property type="protein sequence ID" value="SEA37797.1"/>
    <property type="molecule type" value="Genomic_DNA"/>
</dbReference>
<keyword evidence="4" id="KW-0281">Fimbrium</keyword>
<evidence type="ECO:0000256" key="3">
    <source>
        <dbReference type="ARBA" id="ARBA00022729"/>
    </source>
</evidence>
<dbReference type="Pfam" id="PF06321">
    <property type="entry name" value="P_gingi_FimA"/>
    <property type="match status" value="1"/>
</dbReference>
<sequence length="746" mass="80116">MKKRTISLLCGLLATACSPELHDENSVLENNRQQAEMSVEVQVSGTMISTRSAASAEERAVTSYDIYIFDVTTNALQYCKQGIVPAEPEKIAGTHNYRIGSEQIVLPTSGQKHVFVLGNAGGSVTLPTLVTLDEATESAPATALDDFRSSVVVTPAGPKAPAAPFVMAGTTFIASAANAHVPVCLARTVAKISLRNTLPGEIVLSDVSVSGASASVYPFVKTISVDLPTADYTAAADLAAGEEAGAFYLLPAAANQTAVTVKGTLSGSDFVCKTTLASTLYADYDYKLTLRNRGGEVTAVLSPDFSGAAEVDAIQITGEWLSDKNTVTLPFTPEPNYGFTIGYILNVDGSAEIGTISEDWYDAVIVKEGAIRIRTLKENPGEDRTASFAVNAGGATCNVKVVQQGLAGIKTIKFGDLEWMDRSIGATLRASQAFANDVRSFGYLYQWGRTMPFPATGEVETVSAQMTPAEALASPAFIAYTGETQDWNSQGVEGSFDQYWESVTTNPCPAGWRLPTYEELAGVMPYRNNALIFANGQQKAAEVLPNGVTHPYVGFGSGAITKDTETMFHSGIKQKGTADAWYVRYLWINQGGTQTSTPPSYTKTHEKDTQNHMTGGENILRIDRLKADASADFPKVADARNFWTEHETDPAVETLIFPCGGRRDATGAVVESNNAAFYWSRSMFTGGDNPYSKTATTYASGLLYFRPAGRYMFLYAPAIGTAQVHADTEDLGYRNQAMQIRCVKEK</sequence>
<evidence type="ECO:0000256" key="2">
    <source>
        <dbReference type="ARBA" id="ARBA00006011"/>
    </source>
</evidence>
<dbReference type="AlphaFoldDB" id="A0A1H4APZ7"/>
<comment type="subcellular location">
    <subcellularLocation>
        <location evidence="1">Fimbrium</location>
    </subcellularLocation>
</comment>
<evidence type="ECO:0000313" key="7">
    <source>
        <dbReference type="Proteomes" id="UP000183253"/>
    </source>
</evidence>
<evidence type="ECO:0000313" key="6">
    <source>
        <dbReference type="EMBL" id="SEA37797.1"/>
    </source>
</evidence>
<proteinExistence type="inferred from homology"/>
<dbReference type="OrthoDB" id="1007437at2"/>
<name>A0A1H4APZ7_9BACT</name>
<dbReference type="Proteomes" id="UP000183253">
    <property type="component" value="Unassembled WGS sequence"/>
</dbReference>
<dbReference type="STRING" id="1033731.SAMN05444145_10382"/>
<keyword evidence="3" id="KW-0732">Signal</keyword>
<evidence type="ECO:0000259" key="5">
    <source>
        <dbReference type="Pfam" id="PF06321"/>
    </source>
</evidence>
<dbReference type="InterPro" id="IPR029141">
    <property type="entry name" value="FimA_N"/>
</dbReference>
<protein>
    <submittedName>
        <fullName evidence="6">Major paralogous domain-containing protein</fullName>
    </submittedName>
</protein>
<accession>A0A1H4APZ7</accession>
<evidence type="ECO:0000256" key="4">
    <source>
        <dbReference type="ARBA" id="ARBA00023263"/>
    </source>
</evidence>
<comment type="similarity">
    <text evidence="2">Belongs to the bacteroidetes fimbrillin superfamily. FimA/Mfa1 family.</text>
</comment>
<dbReference type="GO" id="GO:0009289">
    <property type="term" value="C:pilus"/>
    <property type="evidence" value="ECO:0007669"/>
    <property type="project" value="UniProtKB-SubCell"/>
</dbReference>
<dbReference type="PROSITE" id="PS51257">
    <property type="entry name" value="PROKAR_LIPOPROTEIN"/>
    <property type="match status" value="1"/>
</dbReference>
<feature type="domain" description="Major fimbrial subunit protein N-terminal" evidence="5">
    <location>
        <begin position="37"/>
        <end position="168"/>
    </location>
</feature>
<dbReference type="RefSeq" id="WP_010261360.1">
    <property type="nucleotide sequence ID" value="NZ_CAEG01000010.1"/>
</dbReference>
<evidence type="ECO:0000256" key="1">
    <source>
        <dbReference type="ARBA" id="ARBA00004561"/>
    </source>
</evidence>